<keyword evidence="1" id="KW-1133">Transmembrane helix</keyword>
<reference evidence="2 3" key="2">
    <citation type="submission" date="2020-08" db="EMBL/GenBank/DDBJ databases">
        <authorList>
            <person name="Partida-Martinez L."/>
            <person name="Huntemann M."/>
            <person name="Clum A."/>
            <person name="Wang J."/>
            <person name="Palaniappan K."/>
            <person name="Ritter S."/>
            <person name="Chen I.-M."/>
            <person name="Stamatis D."/>
            <person name="Reddy T."/>
            <person name="O'Malley R."/>
            <person name="Daum C."/>
            <person name="Shapiro N."/>
            <person name="Ivanova N."/>
            <person name="Kyrpides N."/>
            <person name="Woyke T."/>
        </authorList>
    </citation>
    <scope>NUCLEOTIDE SEQUENCE [LARGE SCALE GENOMIC DNA]</scope>
    <source>
        <strain evidence="2 3">AS3.13</strain>
    </source>
</reference>
<comment type="caution">
    <text evidence="2">The sequence shown here is derived from an EMBL/GenBank/DDBJ whole genome shotgun (WGS) entry which is preliminary data.</text>
</comment>
<dbReference type="Pfam" id="PF18886">
    <property type="entry name" value="DUF5649"/>
    <property type="match status" value="1"/>
</dbReference>
<evidence type="ECO:0000313" key="2">
    <source>
        <dbReference type="EMBL" id="MBB6506413.1"/>
    </source>
</evidence>
<protein>
    <submittedName>
        <fullName evidence="2">Uncharacterized protein</fullName>
    </submittedName>
</protein>
<dbReference type="AlphaFoldDB" id="A0A7X0JEZ8"/>
<accession>A0A7X0JEZ8</accession>
<reference evidence="2 3" key="1">
    <citation type="submission" date="2020-08" db="EMBL/GenBank/DDBJ databases">
        <title>The Agave Microbiome: Exploring the role of microbial communities in plant adaptations to desert environments.</title>
        <authorList>
            <person name="Partida-Martinez L.P."/>
        </authorList>
    </citation>
    <scope>NUCLEOTIDE SEQUENCE [LARGE SCALE GENOMIC DNA]</scope>
    <source>
        <strain evidence="2 3">AS3.13</strain>
    </source>
</reference>
<name>A0A7X0JEZ8_9SPHN</name>
<dbReference type="RefSeq" id="WP_184508056.1">
    <property type="nucleotide sequence ID" value="NZ_JACHBT010000022.1"/>
</dbReference>
<keyword evidence="1" id="KW-0812">Transmembrane</keyword>
<dbReference type="Proteomes" id="UP000522313">
    <property type="component" value="Unassembled WGS sequence"/>
</dbReference>
<proteinExistence type="predicted"/>
<feature type="transmembrane region" description="Helical" evidence="1">
    <location>
        <begin position="12"/>
        <end position="33"/>
    </location>
</feature>
<dbReference type="EMBL" id="JACHBT010000022">
    <property type="protein sequence ID" value="MBB6506413.1"/>
    <property type="molecule type" value="Genomic_DNA"/>
</dbReference>
<evidence type="ECO:0000313" key="3">
    <source>
        <dbReference type="Proteomes" id="UP000522313"/>
    </source>
</evidence>
<organism evidence="2 3">
    <name type="scientific">Sphingomonas endophytica</name>
    <dbReference type="NCBI Taxonomy" id="869719"/>
    <lineage>
        <taxon>Bacteria</taxon>
        <taxon>Pseudomonadati</taxon>
        <taxon>Pseudomonadota</taxon>
        <taxon>Alphaproteobacteria</taxon>
        <taxon>Sphingomonadales</taxon>
        <taxon>Sphingomonadaceae</taxon>
        <taxon>Sphingomonas</taxon>
    </lineage>
</organism>
<sequence>MWLKTLLADRGGAVSVLAALSAVSVIGMASFAVDLDRGYEIMVTNQRVADMAALAAGVAYGAAKNEAILQPTAQDLATVHGITNGTVVAQLVTDVPTPGAKAVKVTITVPLTVTLGRVLGVGASFPVSATATASLATQSTAGCIVGLASSGNAIETQGGGTINAPACAVGGVGTVANNGNGITAKTIISGTGDIVNNYGTLAADLLRYAGSFVNPSWNNNVPGADKRVKQSSTVADPLADNLDLGSARSLLGTWRTPATLANPTTPAGGAVWTFSGTPSPAVAAFRKGNSSNFTVPAGKYTVDTLTIGDSMSVTFSSGSTVTVARGISIGGGSTVVFGDGIYRINGGFSSGSSGVTFGDGEVSIGQGTVSFAGTNRIGNASVTIVAPLSISGGATLAMGAGAHAFGGISVGGGSWLTMGNGALDVTGAISVGGDSTIIAGTGDVTLSNPGARAIDLSGSGRFFMGDGRFSANGAVVTAGGSRLVFGKTANHLVNGDLSLAGSVLFGAGRYTVKGNLVNGTGGTTWAYTSPINNQTWGDYLGGTSVSGYDMAGVDVTFILSGTINLAGGAKTLLLAPATTTTDGAIADMLIDSLTSTDTNWSAGATNVFSGAVHLPNSALTSSGGNSTQSGVRCFMLVAYRVTITGGATAGSTCTGIAAGGAGSGTVDLIS</sequence>
<evidence type="ECO:0000256" key="1">
    <source>
        <dbReference type="SAM" id="Phobius"/>
    </source>
</evidence>
<keyword evidence="1" id="KW-0472">Membrane</keyword>
<gene>
    <name evidence="2" type="ORF">F4693_003415</name>
</gene>
<dbReference type="InterPro" id="IPR043709">
    <property type="entry name" value="DUF5649"/>
</dbReference>